<gene>
    <name evidence="2" type="ORF">ECRASSUSDP1_LOCUS21342</name>
</gene>
<organism evidence="2 3">
    <name type="scientific">Euplotes crassus</name>
    <dbReference type="NCBI Taxonomy" id="5936"/>
    <lineage>
        <taxon>Eukaryota</taxon>
        <taxon>Sar</taxon>
        <taxon>Alveolata</taxon>
        <taxon>Ciliophora</taxon>
        <taxon>Intramacronucleata</taxon>
        <taxon>Spirotrichea</taxon>
        <taxon>Hypotrichia</taxon>
        <taxon>Euplotida</taxon>
        <taxon>Euplotidae</taxon>
        <taxon>Moneuplotes</taxon>
    </lineage>
</organism>
<proteinExistence type="predicted"/>
<evidence type="ECO:0000313" key="2">
    <source>
        <dbReference type="EMBL" id="CAI2379920.1"/>
    </source>
</evidence>
<accession>A0AAD1XVP6</accession>
<sequence length="772" mass="91655">MDIHKIAEYERIAEQKIIQLTKEAYKRSAKVQKEEFINEIEKLDQNYEKFREIKRSRLPDGNKKKHHKRNTETINYIMDKKFFMMKDLKERKEMDFNINFPQNKRVMFEEDQDKYKIEEVDEEEVQKQKEIEWKNRYQHDIRTDNGILPREVRRDKILNLLKTNYGIDDVKNTKAINEIKKNKNKNQAGLPPIPEKNKRKVKSHVNHGIFFNGVQLLKPKIAASEKEAIMSKQRFNDAKRKAWSQNDTDHNFITEENIQLLRHKSGKLSKPIKPVKYGGKDYNKPLGHKELMKFRDQIREHHHIDIQDVITKDLKLKKALIDLENVQKEEENINHRYITPEKGHFRTLTPINIIDGLDREKEDQKKLKKRQNLSPIKINKDQKPKRMFLQNDEAAELDPSRLELEYKLGIRERDTMLDEDTTESPFINKEYGYLCNIRDQVSDDQVKQIIQRSYQKRSYHPKCASISYAKPEFLENHSVETSPCGAKMKSLTRLDYRGISSLEALHEYKKSLNPGYEFMTNDQKRSKEVESNLTWSAERVSCDQMPELYHTESLLSLSNVERNPTALYSKSGLIVNIYHKELPKKDSKDKKKIVIFDEENTKPEIIRKNRLDYAPKAKTVTKYEKAKSNFIKKHPNYKPVATRNVEFKKDIKNIKKFQSDEYKRLGIRGIFGEEDKLDDIERAILEKNRLIIIKKKKNDKEAKIDTKIKNFTNSQLKGLIKQDRKLLSKKKRVWRGMKGNFDKEQLKGYFKKIDAAHVFNQRKKFKSKKLFG</sequence>
<feature type="coiled-coil region" evidence="1">
    <location>
        <begin position="26"/>
        <end position="53"/>
    </location>
</feature>
<name>A0AAD1XVP6_EUPCR</name>
<dbReference type="EMBL" id="CAMPGE010021805">
    <property type="protein sequence ID" value="CAI2379920.1"/>
    <property type="molecule type" value="Genomic_DNA"/>
</dbReference>
<keyword evidence="3" id="KW-1185">Reference proteome</keyword>
<keyword evidence="1" id="KW-0175">Coiled coil</keyword>
<evidence type="ECO:0000256" key="1">
    <source>
        <dbReference type="SAM" id="Coils"/>
    </source>
</evidence>
<reference evidence="2" key="1">
    <citation type="submission" date="2023-07" db="EMBL/GenBank/DDBJ databases">
        <authorList>
            <consortium name="AG Swart"/>
            <person name="Singh M."/>
            <person name="Singh A."/>
            <person name="Seah K."/>
            <person name="Emmerich C."/>
        </authorList>
    </citation>
    <scope>NUCLEOTIDE SEQUENCE</scope>
    <source>
        <strain evidence="2">DP1</strain>
    </source>
</reference>
<comment type="caution">
    <text evidence="2">The sequence shown here is derived from an EMBL/GenBank/DDBJ whole genome shotgun (WGS) entry which is preliminary data.</text>
</comment>
<dbReference type="AlphaFoldDB" id="A0AAD1XVP6"/>
<protein>
    <submittedName>
        <fullName evidence="2">Uncharacterized protein</fullName>
    </submittedName>
</protein>
<dbReference type="Proteomes" id="UP001295684">
    <property type="component" value="Unassembled WGS sequence"/>
</dbReference>
<evidence type="ECO:0000313" key="3">
    <source>
        <dbReference type="Proteomes" id="UP001295684"/>
    </source>
</evidence>